<keyword evidence="4" id="KW-1185">Reference proteome</keyword>
<reference evidence="4" key="1">
    <citation type="journal article" date="2019" name="Int. J. Syst. Evol. Microbiol.">
        <title>The Global Catalogue of Microorganisms (GCM) 10K type strain sequencing project: providing services to taxonomists for standard genome sequencing and annotation.</title>
        <authorList>
            <consortium name="The Broad Institute Genomics Platform"/>
            <consortium name="The Broad Institute Genome Sequencing Center for Infectious Disease"/>
            <person name="Wu L."/>
            <person name="Ma J."/>
        </authorList>
    </citation>
    <scope>NUCLEOTIDE SEQUENCE [LARGE SCALE GENOMIC DNA]</scope>
    <source>
        <strain evidence="4">XZYJ18</strain>
    </source>
</reference>
<feature type="region of interest" description="Disordered" evidence="1">
    <location>
        <begin position="33"/>
        <end position="128"/>
    </location>
</feature>
<evidence type="ECO:0000256" key="1">
    <source>
        <dbReference type="SAM" id="MobiDB-lite"/>
    </source>
</evidence>
<feature type="transmembrane region" description="Helical" evidence="2">
    <location>
        <begin position="182"/>
        <end position="203"/>
    </location>
</feature>
<keyword evidence="2" id="KW-1133">Transmembrane helix</keyword>
<evidence type="ECO:0000313" key="3">
    <source>
        <dbReference type="EMBL" id="MFC4563622.1"/>
    </source>
</evidence>
<protein>
    <submittedName>
        <fullName evidence="3">Uncharacterized protein</fullName>
    </submittedName>
</protein>
<name>A0ABV9DYT8_9ACTN</name>
<proteinExistence type="predicted"/>
<evidence type="ECO:0000256" key="2">
    <source>
        <dbReference type="SAM" id="Phobius"/>
    </source>
</evidence>
<gene>
    <name evidence="3" type="ORF">ACFO4E_17280</name>
</gene>
<sequence length="281" mass="30200">MSSAPLYLAIVVVWLIVLVPMLLRRDPADSAQIRRTDREADDGAFDDLDADDAGDDISDDRGTAGVPRARGGHDDDPDRTLVLRRDELPGVPFPAEPGDDGPHTDTHADIDPGTYIGSGIGTGTDAAIGTDADADAAIDTDADSDADHEHDPAAMREEGLPPRRRGGRARVIARRRRRTTGLGALFAATATAVVAGLGPWWVLIPPAVLLLGHLALLREAAKADAERRAADLARARRRRSLIRARRAEEEAAREAQVLEFMARTGQVYDQYTDAQQRAAGD</sequence>
<feature type="transmembrane region" description="Helical" evidence="2">
    <location>
        <begin position="6"/>
        <end position="23"/>
    </location>
</feature>
<evidence type="ECO:0000313" key="4">
    <source>
        <dbReference type="Proteomes" id="UP001595923"/>
    </source>
</evidence>
<feature type="compositionally biased region" description="Basic and acidic residues" evidence="1">
    <location>
        <begin position="71"/>
        <end position="88"/>
    </location>
</feature>
<dbReference type="RefSeq" id="WP_378576073.1">
    <property type="nucleotide sequence ID" value="NZ_JBHSFQ010000016.1"/>
</dbReference>
<feature type="compositionally biased region" description="Acidic residues" evidence="1">
    <location>
        <begin position="39"/>
        <end position="58"/>
    </location>
</feature>
<comment type="caution">
    <text evidence="3">The sequence shown here is derived from an EMBL/GenBank/DDBJ whole genome shotgun (WGS) entry which is preliminary data.</text>
</comment>
<organism evidence="3 4">
    <name type="scientific">Nocardiopsis mangrovi</name>
    <dbReference type="NCBI Taxonomy" id="1179818"/>
    <lineage>
        <taxon>Bacteria</taxon>
        <taxon>Bacillati</taxon>
        <taxon>Actinomycetota</taxon>
        <taxon>Actinomycetes</taxon>
        <taxon>Streptosporangiales</taxon>
        <taxon>Nocardiopsidaceae</taxon>
        <taxon>Nocardiopsis</taxon>
    </lineage>
</organism>
<dbReference type="EMBL" id="JBHSFQ010000016">
    <property type="protein sequence ID" value="MFC4563622.1"/>
    <property type="molecule type" value="Genomic_DNA"/>
</dbReference>
<accession>A0ABV9DYT8</accession>
<feature type="compositionally biased region" description="Basic and acidic residues" evidence="1">
    <location>
        <begin position="100"/>
        <end position="110"/>
    </location>
</feature>
<keyword evidence="2" id="KW-0812">Transmembrane</keyword>
<keyword evidence="2" id="KW-0472">Membrane</keyword>
<feature type="compositionally biased region" description="Basic and acidic residues" evidence="1">
    <location>
        <begin position="145"/>
        <end position="161"/>
    </location>
</feature>
<feature type="region of interest" description="Disordered" evidence="1">
    <location>
        <begin position="141"/>
        <end position="169"/>
    </location>
</feature>
<dbReference type="Proteomes" id="UP001595923">
    <property type="component" value="Unassembled WGS sequence"/>
</dbReference>